<dbReference type="HOGENOM" id="CLU_007946_3_6_1"/>
<dbReference type="Pfam" id="PF13520">
    <property type="entry name" value="AA_permease_2"/>
    <property type="match status" value="1"/>
</dbReference>
<dbReference type="STRING" id="914234.M2PPG1"/>
<dbReference type="Gene3D" id="1.20.1740.10">
    <property type="entry name" value="Amino acid/polyamine transporter I"/>
    <property type="match status" value="1"/>
</dbReference>
<dbReference type="Proteomes" id="UP000016930">
    <property type="component" value="Unassembled WGS sequence"/>
</dbReference>
<evidence type="ECO:0008006" key="9">
    <source>
        <dbReference type="Google" id="ProtNLM"/>
    </source>
</evidence>
<dbReference type="PIRSF" id="PIRSF006060">
    <property type="entry name" value="AA_transporter"/>
    <property type="match status" value="1"/>
</dbReference>
<feature type="transmembrane region" description="Helical" evidence="6">
    <location>
        <begin position="276"/>
        <end position="297"/>
    </location>
</feature>
<feature type="transmembrane region" description="Helical" evidence="6">
    <location>
        <begin position="417"/>
        <end position="434"/>
    </location>
</feature>
<dbReference type="EMBL" id="KB445795">
    <property type="protein sequence ID" value="EMD38384.1"/>
    <property type="molecule type" value="Genomic_DNA"/>
</dbReference>
<keyword evidence="4 6" id="KW-0472">Membrane</keyword>
<protein>
    <recommendedName>
        <fullName evidence="9">Amino acid transporter</fullName>
    </recommendedName>
</protein>
<dbReference type="InterPro" id="IPR050598">
    <property type="entry name" value="AminoAcid_Transporter"/>
</dbReference>
<reference evidence="7 8" key="1">
    <citation type="journal article" date="2012" name="Proc. Natl. Acad. Sci. U.S.A.">
        <title>Comparative genomics of Ceriporiopsis subvermispora and Phanerochaete chrysosporium provide insight into selective ligninolysis.</title>
        <authorList>
            <person name="Fernandez-Fueyo E."/>
            <person name="Ruiz-Duenas F.J."/>
            <person name="Ferreira P."/>
            <person name="Floudas D."/>
            <person name="Hibbett D.S."/>
            <person name="Canessa P."/>
            <person name="Larrondo L.F."/>
            <person name="James T.Y."/>
            <person name="Seelenfreund D."/>
            <person name="Lobos S."/>
            <person name="Polanco R."/>
            <person name="Tello M."/>
            <person name="Honda Y."/>
            <person name="Watanabe T."/>
            <person name="Watanabe T."/>
            <person name="Ryu J.S."/>
            <person name="Kubicek C.P."/>
            <person name="Schmoll M."/>
            <person name="Gaskell J."/>
            <person name="Hammel K.E."/>
            <person name="St John F.J."/>
            <person name="Vanden Wymelenberg A."/>
            <person name="Sabat G."/>
            <person name="Splinter BonDurant S."/>
            <person name="Syed K."/>
            <person name="Yadav J.S."/>
            <person name="Doddapaneni H."/>
            <person name="Subramanian V."/>
            <person name="Lavin J.L."/>
            <person name="Oguiza J.A."/>
            <person name="Perez G."/>
            <person name="Pisabarro A.G."/>
            <person name="Ramirez L."/>
            <person name="Santoyo F."/>
            <person name="Master E."/>
            <person name="Coutinho P.M."/>
            <person name="Henrissat B."/>
            <person name="Lombard V."/>
            <person name="Magnuson J.K."/>
            <person name="Kuees U."/>
            <person name="Hori C."/>
            <person name="Igarashi K."/>
            <person name="Samejima M."/>
            <person name="Held B.W."/>
            <person name="Barry K.W."/>
            <person name="LaButti K.M."/>
            <person name="Lapidus A."/>
            <person name="Lindquist E.A."/>
            <person name="Lucas S.M."/>
            <person name="Riley R."/>
            <person name="Salamov A.A."/>
            <person name="Hoffmeister D."/>
            <person name="Schwenk D."/>
            <person name="Hadar Y."/>
            <person name="Yarden O."/>
            <person name="de Vries R.P."/>
            <person name="Wiebenga A."/>
            <person name="Stenlid J."/>
            <person name="Eastwood D."/>
            <person name="Grigoriev I.V."/>
            <person name="Berka R.M."/>
            <person name="Blanchette R.A."/>
            <person name="Kersten P."/>
            <person name="Martinez A.T."/>
            <person name="Vicuna R."/>
            <person name="Cullen D."/>
        </authorList>
    </citation>
    <scope>NUCLEOTIDE SEQUENCE [LARGE SCALE GENOMIC DNA]</scope>
    <source>
        <strain evidence="7 8">B</strain>
    </source>
</reference>
<evidence type="ECO:0000256" key="5">
    <source>
        <dbReference type="SAM" id="MobiDB-lite"/>
    </source>
</evidence>
<organism evidence="7 8">
    <name type="scientific">Ceriporiopsis subvermispora (strain B)</name>
    <name type="common">White-rot fungus</name>
    <name type="synonym">Gelatoporia subvermispora</name>
    <dbReference type="NCBI Taxonomy" id="914234"/>
    <lineage>
        <taxon>Eukaryota</taxon>
        <taxon>Fungi</taxon>
        <taxon>Dikarya</taxon>
        <taxon>Basidiomycota</taxon>
        <taxon>Agaricomycotina</taxon>
        <taxon>Agaricomycetes</taxon>
        <taxon>Polyporales</taxon>
        <taxon>Gelatoporiaceae</taxon>
        <taxon>Gelatoporia</taxon>
    </lineage>
</organism>
<feature type="transmembrane region" description="Helical" evidence="6">
    <location>
        <begin position="332"/>
        <end position="352"/>
    </location>
</feature>
<feature type="region of interest" description="Disordered" evidence="5">
    <location>
        <begin position="461"/>
        <end position="489"/>
    </location>
</feature>
<gene>
    <name evidence="7" type="ORF">CERSUDRAFT_64639</name>
</gene>
<keyword evidence="8" id="KW-1185">Reference proteome</keyword>
<comment type="subcellular location">
    <subcellularLocation>
        <location evidence="1">Membrane</location>
        <topology evidence="1">Multi-pass membrane protein</topology>
    </subcellularLocation>
</comment>
<accession>M2PPG1</accession>
<dbReference type="PANTHER" id="PTHR11785:SF512">
    <property type="entry name" value="SOBREMESA, ISOFORM B"/>
    <property type="match status" value="1"/>
</dbReference>
<dbReference type="AlphaFoldDB" id="M2PPG1"/>
<dbReference type="GO" id="GO:0015179">
    <property type="term" value="F:L-amino acid transmembrane transporter activity"/>
    <property type="evidence" value="ECO:0007669"/>
    <property type="project" value="TreeGrafter"/>
</dbReference>
<evidence type="ECO:0000256" key="4">
    <source>
        <dbReference type="ARBA" id="ARBA00023136"/>
    </source>
</evidence>
<proteinExistence type="predicted"/>
<keyword evidence="2 6" id="KW-0812">Transmembrane</keyword>
<feature type="transmembrane region" description="Helical" evidence="6">
    <location>
        <begin position="358"/>
        <end position="379"/>
    </location>
</feature>
<dbReference type="OrthoDB" id="5982228at2759"/>
<evidence type="ECO:0000313" key="8">
    <source>
        <dbReference type="Proteomes" id="UP000016930"/>
    </source>
</evidence>
<keyword evidence="3 6" id="KW-1133">Transmembrane helix</keyword>
<evidence type="ECO:0000256" key="6">
    <source>
        <dbReference type="SAM" id="Phobius"/>
    </source>
</evidence>
<dbReference type="FunFam" id="1.20.1740.10:FF:000042">
    <property type="entry name" value="Similar to amino acid transporter"/>
    <property type="match status" value="1"/>
</dbReference>
<feature type="transmembrane region" description="Helical" evidence="6">
    <location>
        <begin position="234"/>
        <end position="256"/>
    </location>
</feature>
<dbReference type="PANTHER" id="PTHR11785">
    <property type="entry name" value="AMINO ACID TRANSPORTER"/>
    <property type="match status" value="1"/>
</dbReference>
<evidence type="ECO:0000256" key="2">
    <source>
        <dbReference type="ARBA" id="ARBA00022692"/>
    </source>
</evidence>
<name>M2PPG1_CERS8</name>
<feature type="compositionally biased region" description="Polar residues" evidence="5">
    <location>
        <begin position="479"/>
        <end position="489"/>
    </location>
</feature>
<sequence length="489" mass="51535">MKPHTLHIGVALVVGLQIGSGIFSSPGVVVANTHSVGASLAVWAASGLLGWTGASSFAELGSSIPVNGGAQAYLQYAYGPLVSYLFAWTAISALKPGGNAVISLIFAEYLNRLLWHTTSAEVSPDDIPQWATKLTAVAAVLVVSAICVATPSLGPRTSVVFTTIKISITILGLVQIARGRASTSLTEPLFANSSTSPSAYALALYSGLWAFDGWDQANYVAGEMKNPEKNIPRVIHSSMAVVTTLFLLANLAYFAVLDKATVGRSNTVALDFGRALFGPIGGALFAVMVAISCFGALNGSLFTTARLICVAGREGYLPAMFGRHNKTLKTPLNAMCLQAALTIGFIVIGGGFRSLINFAVVASWSAYFVTVLGLVILRVKEPMLERPYKTWIITPLTFCAVCLFLLCMPVIAAPLEALAALGFILAGIPVYYITQRNEGAPTSGMSAMFANLVARISGRPSPGAGWEAVATEGDEQVEMTEQSRTSPRR</sequence>
<dbReference type="InterPro" id="IPR002293">
    <property type="entry name" value="AA/rel_permease1"/>
</dbReference>
<evidence type="ECO:0000256" key="1">
    <source>
        <dbReference type="ARBA" id="ARBA00004141"/>
    </source>
</evidence>
<feature type="transmembrane region" description="Helical" evidence="6">
    <location>
        <begin position="391"/>
        <end position="411"/>
    </location>
</feature>
<dbReference type="GO" id="GO:0016020">
    <property type="term" value="C:membrane"/>
    <property type="evidence" value="ECO:0007669"/>
    <property type="project" value="UniProtKB-SubCell"/>
</dbReference>
<evidence type="ECO:0000313" key="7">
    <source>
        <dbReference type="EMBL" id="EMD38384.1"/>
    </source>
</evidence>
<evidence type="ECO:0000256" key="3">
    <source>
        <dbReference type="ARBA" id="ARBA00022989"/>
    </source>
</evidence>